<dbReference type="UniPathway" id="UPA00148"/>
<dbReference type="InterPro" id="IPR015424">
    <property type="entry name" value="PyrdxlP-dep_Trfase"/>
</dbReference>
<evidence type="ECO:0000256" key="7">
    <source>
        <dbReference type="ARBA" id="ARBA00023239"/>
    </source>
</evidence>
<dbReference type="AlphaFoldDB" id="A0A1E5G4K3"/>
<dbReference type="NCBIfam" id="TIGR01140">
    <property type="entry name" value="L_thr_O3P_dcar"/>
    <property type="match status" value="1"/>
</dbReference>
<evidence type="ECO:0000259" key="10">
    <source>
        <dbReference type="Pfam" id="PF00155"/>
    </source>
</evidence>
<comment type="catalytic activity">
    <reaction evidence="9">
        <text>O-phospho-L-threonine + H(+) = (R)-1-aminopropan-2-yl phosphate + CO2</text>
        <dbReference type="Rhea" id="RHEA:11492"/>
        <dbReference type="ChEBI" id="CHEBI:15378"/>
        <dbReference type="ChEBI" id="CHEBI:16526"/>
        <dbReference type="ChEBI" id="CHEBI:58563"/>
        <dbReference type="ChEBI" id="CHEBI:58675"/>
        <dbReference type="EC" id="4.1.1.81"/>
    </reaction>
</comment>
<keyword evidence="12" id="KW-1185">Reference proteome</keyword>
<comment type="caution">
    <text evidence="11">The sequence shown here is derived from an EMBL/GenBank/DDBJ whole genome shotgun (WGS) entry which is preliminary data.</text>
</comment>
<reference evidence="11 12" key="1">
    <citation type="submission" date="2016-09" db="EMBL/GenBank/DDBJ databases">
        <title>Draft genome sequence for the type strain of Desulfuribacillus alkaliarsenatis AHT28, an obligately anaerobic, sulfidogenic bacterium isolated from Russian soda lake sediments.</title>
        <authorList>
            <person name="Abin C.A."/>
            <person name="Hollibaugh J.T."/>
        </authorList>
    </citation>
    <scope>NUCLEOTIDE SEQUENCE [LARGE SCALE GENOMIC DNA]</scope>
    <source>
        <strain evidence="11 12">AHT28</strain>
    </source>
</reference>
<evidence type="ECO:0000256" key="3">
    <source>
        <dbReference type="ARBA" id="ARBA00004953"/>
    </source>
</evidence>
<proteinExistence type="predicted"/>
<evidence type="ECO:0000256" key="2">
    <source>
        <dbReference type="ARBA" id="ARBA00003444"/>
    </source>
</evidence>
<keyword evidence="6" id="KW-0663">Pyridoxal phosphate</keyword>
<dbReference type="InterPro" id="IPR004838">
    <property type="entry name" value="NHTrfase_class1_PyrdxlP-BS"/>
</dbReference>
<dbReference type="CDD" id="cd00609">
    <property type="entry name" value="AAT_like"/>
    <property type="match status" value="1"/>
</dbReference>
<protein>
    <recommendedName>
        <fullName evidence="4">threonine-phosphate decarboxylase</fullName>
        <ecNumber evidence="4">4.1.1.81</ecNumber>
    </recommendedName>
    <alternativeName>
        <fullName evidence="8">L-threonine-O-3-phosphate decarboxylase</fullName>
    </alternativeName>
</protein>
<name>A0A1E5G4K3_9FIRM</name>
<evidence type="ECO:0000313" key="11">
    <source>
        <dbReference type="EMBL" id="OEF98023.1"/>
    </source>
</evidence>
<evidence type="ECO:0000256" key="9">
    <source>
        <dbReference type="ARBA" id="ARBA00048531"/>
    </source>
</evidence>
<dbReference type="GO" id="GO:0030170">
    <property type="term" value="F:pyridoxal phosphate binding"/>
    <property type="evidence" value="ECO:0007669"/>
    <property type="project" value="InterPro"/>
</dbReference>
<dbReference type="Proteomes" id="UP000094296">
    <property type="component" value="Unassembled WGS sequence"/>
</dbReference>
<organism evidence="11 12">
    <name type="scientific">Desulfuribacillus alkaliarsenatis</name>
    <dbReference type="NCBI Taxonomy" id="766136"/>
    <lineage>
        <taxon>Bacteria</taxon>
        <taxon>Bacillati</taxon>
        <taxon>Bacillota</taxon>
        <taxon>Desulfuribacillia</taxon>
        <taxon>Desulfuribacillales</taxon>
        <taxon>Desulfuribacillaceae</taxon>
        <taxon>Desulfuribacillus</taxon>
    </lineage>
</organism>
<gene>
    <name evidence="11" type="ORF">BHF68_13030</name>
</gene>
<comment type="function">
    <text evidence="2">Decarboxylates L-threonine-O-3-phosphate to yield (R)-1-amino-2-propanol O-2-phosphate, the precursor for the linkage between the nucleotide loop and the corrin ring in cobalamin.</text>
</comment>
<keyword evidence="7" id="KW-0456">Lyase</keyword>
<evidence type="ECO:0000256" key="6">
    <source>
        <dbReference type="ARBA" id="ARBA00022898"/>
    </source>
</evidence>
<dbReference type="PANTHER" id="PTHR42885">
    <property type="entry name" value="HISTIDINOL-PHOSPHATE AMINOTRANSFERASE-RELATED"/>
    <property type="match status" value="1"/>
</dbReference>
<dbReference type="Pfam" id="PF00155">
    <property type="entry name" value="Aminotran_1_2"/>
    <property type="match status" value="1"/>
</dbReference>
<evidence type="ECO:0000313" key="12">
    <source>
        <dbReference type="Proteomes" id="UP000094296"/>
    </source>
</evidence>
<feature type="domain" description="Aminotransferase class I/classII large" evidence="10">
    <location>
        <begin position="26"/>
        <end position="356"/>
    </location>
</feature>
<dbReference type="GO" id="GO:0048472">
    <property type="term" value="F:threonine-phosphate decarboxylase activity"/>
    <property type="evidence" value="ECO:0007669"/>
    <property type="project" value="UniProtKB-EC"/>
</dbReference>
<comment type="cofactor">
    <cofactor evidence="1">
        <name>pyridoxal 5'-phosphate</name>
        <dbReference type="ChEBI" id="CHEBI:597326"/>
    </cofactor>
</comment>
<dbReference type="GO" id="GO:0009236">
    <property type="term" value="P:cobalamin biosynthetic process"/>
    <property type="evidence" value="ECO:0007669"/>
    <property type="project" value="UniProtKB-UniPathway"/>
</dbReference>
<dbReference type="Gene3D" id="3.40.640.10">
    <property type="entry name" value="Type I PLP-dependent aspartate aminotransferase-like (Major domain)"/>
    <property type="match status" value="1"/>
</dbReference>
<accession>A0A1E5G4K3</accession>
<evidence type="ECO:0000256" key="5">
    <source>
        <dbReference type="ARBA" id="ARBA00022573"/>
    </source>
</evidence>
<evidence type="ECO:0000256" key="1">
    <source>
        <dbReference type="ARBA" id="ARBA00001933"/>
    </source>
</evidence>
<dbReference type="Gene3D" id="3.90.1150.10">
    <property type="entry name" value="Aspartate Aminotransferase, domain 1"/>
    <property type="match status" value="1"/>
</dbReference>
<dbReference type="SUPFAM" id="SSF53383">
    <property type="entry name" value="PLP-dependent transferases"/>
    <property type="match status" value="1"/>
</dbReference>
<dbReference type="PANTHER" id="PTHR42885:SF1">
    <property type="entry name" value="THREONINE-PHOSPHATE DECARBOXYLASE"/>
    <property type="match status" value="1"/>
</dbReference>
<dbReference type="InterPro" id="IPR004839">
    <property type="entry name" value="Aminotransferase_I/II_large"/>
</dbReference>
<dbReference type="STRING" id="766136.BHF68_13030"/>
<sequence>MNQKSKPFHGGNVWAAARKWGTPLEEIIDFSANINPLGPSVQSIDAINQSIKAIHNYPEPDAMSCRTILAKHLSIPIENLSLGNGGAELIYLLGRLFYKKRVIVLAPTFAEYGQGILDANIKAIPLDIANHFSLPIEEILQELQFEDLLFLGNPNNPTGKVFERDELLEIINVAKEKNVTVIVDEAFIDFIADDKHVSLRSYVDEYHNLIVLGSLTKFFAIPALRIGYAVSSKQTIKKIQALLPPWNTNLFALVAAEAALLDLDYIQQTKVTVAEEREFLYNELSSIGLLDVLPSDVNFLLLSIKSRKITAKNLYEQLEKQGILIRTCDSFTNLTPYHFRIAVRTRAENERLLQAIKEVLMACN</sequence>
<dbReference type="InterPro" id="IPR015421">
    <property type="entry name" value="PyrdxlP-dep_Trfase_major"/>
</dbReference>
<dbReference type="InterPro" id="IPR015422">
    <property type="entry name" value="PyrdxlP-dep_Trfase_small"/>
</dbReference>
<dbReference type="PROSITE" id="PS00105">
    <property type="entry name" value="AA_TRANSFER_CLASS_1"/>
    <property type="match status" value="1"/>
</dbReference>
<comment type="pathway">
    <text evidence="3">Cofactor biosynthesis; adenosylcobalamin biosynthesis.</text>
</comment>
<keyword evidence="5" id="KW-0169">Cobalamin biosynthesis</keyword>
<dbReference type="EMBL" id="MIJE01000002">
    <property type="protein sequence ID" value="OEF98023.1"/>
    <property type="molecule type" value="Genomic_DNA"/>
</dbReference>
<dbReference type="EC" id="4.1.1.81" evidence="4"/>
<dbReference type="InterPro" id="IPR005860">
    <property type="entry name" value="CobD"/>
</dbReference>
<evidence type="ECO:0000256" key="4">
    <source>
        <dbReference type="ARBA" id="ARBA00012285"/>
    </source>
</evidence>
<evidence type="ECO:0000256" key="8">
    <source>
        <dbReference type="ARBA" id="ARBA00029996"/>
    </source>
</evidence>